<dbReference type="GO" id="GO:0070042">
    <property type="term" value="F:rRNA (uridine-N3-)-methyltransferase activity"/>
    <property type="evidence" value="ECO:0007669"/>
    <property type="project" value="InterPro"/>
</dbReference>
<dbReference type="STRING" id="337451.A0A443PW77"/>
<sequence length="151" mass="17260">MAEVYLEELGKLGSKVLHGVDAHTMAKHPDLSFMKFDRIVFNFPHSRLVSSEHDLFQIGAGEMLSSNGEIHVTHKTAYPFSLWRLEELASEVGLSLLEKAIFYKSDYPGYDNKRAYIWRDKTCNSTFPVGECSTFKFVLLEIGRLLLQENI</sequence>
<protein>
    <submittedName>
        <fullName evidence="2">DUF2431 domain-containing protein</fullName>
    </submittedName>
</protein>
<organism evidence="2 3">
    <name type="scientific">Cinnamomum micranthum f. kanehirae</name>
    <dbReference type="NCBI Taxonomy" id="337451"/>
    <lineage>
        <taxon>Eukaryota</taxon>
        <taxon>Viridiplantae</taxon>
        <taxon>Streptophyta</taxon>
        <taxon>Embryophyta</taxon>
        <taxon>Tracheophyta</taxon>
        <taxon>Spermatophyta</taxon>
        <taxon>Magnoliopsida</taxon>
        <taxon>Magnoliidae</taxon>
        <taxon>Laurales</taxon>
        <taxon>Lauraceae</taxon>
        <taxon>Cinnamomum</taxon>
    </lineage>
</organism>
<dbReference type="GO" id="GO:0070475">
    <property type="term" value="P:rRNA base methylation"/>
    <property type="evidence" value="ECO:0007669"/>
    <property type="project" value="InterPro"/>
</dbReference>
<keyword evidence="3" id="KW-1185">Reference proteome</keyword>
<reference evidence="2 3" key="1">
    <citation type="journal article" date="2019" name="Nat. Plants">
        <title>Stout camphor tree genome fills gaps in understanding of flowering plant genome evolution.</title>
        <authorList>
            <person name="Chaw S.M."/>
            <person name="Liu Y.C."/>
            <person name="Wu Y.W."/>
            <person name="Wang H.Y."/>
            <person name="Lin C.I."/>
            <person name="Wu C.S."/>
            <person name="Ke H.M."/>
            <person name="Chang L.Y."/>
            <person name="Hsu C.Y."/>
            <person name="Yang H.T."/>
            <person name="Sudianto E."/>
            <person name="Hsu M.H."/>
            <person name="Wu K.P."/>
            <person name="Wang L.N."/>
            <person name="Leebens-Mack J.H."/>
            <person name="Tsai I.J."/>
        </authorList>
    </citation>
    <scope>NUCLEOTIDE SEQUENCE [LARGE SCALE GENOMIC DNA]</scope>
    <source>
        <strain evidence="3">cv. Chaw 1501</strain>
        <tissue evidence="2">Young leaves</tissue>
    </source>
</reference>
<name>A0A443PW77_9MAGN</name>
<dbReference type="GO" id="GO:0005737">
    <property type="term" value="C:cytoplasm"/>
    <property type="evidence" value="ECO:0007669"/>
    <property type="project" value="TreeGrafter"/>
</dbReference>
<dbReference type="InterPro" id="IPR019446">
    <property type="entry name" value="BMT5-like"/>
</dbReference>
<dbReference type="EMBL" id="QPKB01000011">
    <property type="protein sequence ID" value="RWR95034.1"/>
    <property type="molecule type" value="Genomic_DNA"/>
</dbReference>
<comment type="caution">
    <text evidence="2">The sequence shown here is derived from an EMBL/GenBank/DDBJ whole genome shotgun (WGS) entry which is preliminary data.</text>
</comment>
<dbReference type="Pfam" id="PF10354">
    <property type="entry name" value="BMT5-like"/>
    <property type="match status" value="1"/>
</dbReference>
<proteinExistence type="predicted"/>
<dbReference type="PANTHER" id="PTHR11538">
    <property type="entry name" value="PHENYLALANYL-TRNA SYNTHETASE"/>
    <property type="match status" value="1"/>
</dbReference>
<dbReference type="Proteomes" id="UP000283530">
    <property type="component" value="Unassembled WGS sequence"/>
</dbReference>
<evidence type="ECO:0000259" key="1">
    <source>
        <dbReference type="Pfam" id="PF10354"/>
    </source>
</evidence>
<dbReference type="PANTHER" id="PTHR11538:SF89">
    <property type="entry name" value="PROTEIN, PUTATIVE (DUF2431)-RELATED"/>
    <property type="match status" value="1"/>
</dbReference>
<accession>A0A443PW77</accession>
<feature type="domain" description="25S rRNA (uridine-N(3))-methyltransferase BMT5-like" evidence="1">
    <location>
        <begin position="4"/>
        <end position="114"/>
    </location>
</feature>
<evidence type="ECO:0000313" key="2">
    <source>
        <dbReference type="EMBL" id="RWR95034.1"/>
    </source>
</evidence>
<gene>
    <name evidence="2" type="ORF">CKAN_02435500</name>
</gene>
<dbReference type="OrthoDB" id="273345at2759"/>
<evidence type="ECO:0000313" key="3">
    <source>
        <dbReference type="Proteomes" id="UP000283530"/>
    </source>
</evidence>
<dbReference type="AlphaFoldDB" id="A0A443PW77"/>